<keyword evidence="3 4" id="KW-0975">Bacterial flagellum</keyword>
<keyword evidence="10" id="KW-1185">Reference proteome</keyword>
<keyword evidence="9" id="KW-0282">Flagellum</keyword>
<accession>A0A9X4YE57</accession>
<dbReference type="Pfam" id="PF00700">
    <property type="entry name" value="Flagellin_C"/>
    <property type="match status" value="1"/>
</dbReference>
<dbReference type="PRINTS" id="PR00207">
    <property type="entry name" value="FLAGELLIN"/>
</dbReference>
<dbReference type="InterPro" id="IPR001492">
    <property type="entry name" value="Flagellin"/>
</dbReference>
<keyword evidence="9" id="KW-0969">Cilium</keyword>
<sequence>MALGINTNVASINAQNELNASKSTKNEALERLSSGLRINSAADDAAGLAISTRFESQISGLNVATRNAQDGISLAQTAEGGLDEITNNLQRVRELSVQAANATNNDTDRSALNDEVQQRLEEIDRIASQTDFNGLNVLDGTLSGQDFQVGANAGQTIGVDLNTSARTGDTGQLAFADSGDLDADNFATFTDAVGDAGADAFSVTVGDGDQIDVSLTLSNDLFDQADGDAAINEQAVFDEVARQVNDQLGNAAYASFSPDASNDDADFELRSTEDLTINDATITGGNPLDAGDFGDATTDAAVDDGSLNEASVDTVANANDAILRVDGALDKINGFRSELGAVQNRFESTITNLNNNVENLEASKSRILDADFASETAKLQKANVLQQAGISVLAQANQSPQQVLSLLQ</sequence>
<feature type="domain" description="Flagellin C-terminal" evidence="7">
    <location>
        <begin position="325"/>
        <end position="407"/>
    </location>
</feature>
<keyword evidence="9" id="KW-0966">Cell projection</keyword>
<dbReference type="Gene3D" id="3.30.70.2120">
    <property type="match status" value="1"/>
</dbReference>
<protein>
    <recommendedName>
        <fullName evidence="4">Flagellin</fullName>
    </recommendedName>
</protein>
<evidence type="ECO:0000256" key="4">
    <source>
        <dbReference type="RuleBase" id="RU362073"/>
    </source>
</evidence>
<comment type="subcellular location">
    <subcellularLocation>
        <location evidence="4">Secreted</location>
    </subcellularLocation>
    <subcellularLocation>
        <location evidence="4">Bacterial flagellum</location>
    </subcellularLocation>
</comment>
<dbReference type="GO" id="GO:0005198">
    <property type="term" value="F:structural molecule activity"/>
    <property type="evidence" value="ECO:0007669"/>
    <property type="project" value="UniProtKB-UniRule"/>
</dbReference>
<evidence type="ECO:0000256" key="5">
    <source>
        <dbReference type="SAM" id="Coils"/>
    </source>
</evidence>
<dbReference type="Gene3D" id="6.10.10.10">
    <property type="entry name" value="Flagellar export chaperone, C-terminal domain"/>
    <property type="match status" value="1"/>
</dbReference>
<feature type="domain" description="Flagellin N-terminal" evidence="6">
    <location>
        <begin position="5"/>
        <end position="141"/>
    </location>
</feature>
<evidence type="ECO:0000259" key="6">
    <source>
        <dbReference type="Pfam" id="PF00669"/>
    </source>
</evidence>
<dbReference type="PANTHER" id="PTHR42792:SF2">
    <property type="entry name" value="FLAGELLIN"/>
    <property type="match status" value="1"/>
</dbReference>
<keyword evidence="2 4" id="KW-0964">Secreted</keyword>
<proteinExistence type="inferred from homology"/>
<dbReference type="InterPro" id="IPR042187">
    <property type="entry name" value="Flagellin_C_sub2"/>
</dbReference>
<evidence type="ECO:0000256" key="3">
    <source>
        <dbReference type="ARBA" id="ARBA00023143"/>
    </source>
</evidence>
<comment type="function">
    <text evidence="4">Flagellin is the subunit protein which polymerizes to form the filaments of bacterial flagella.</text>
</comment>
<dbReference type="RefSeq" id="WP_160898480.1">
    <property type="nucleotide sequence ID" value="NZ_WMEX01000003.1"/>
</dbReference>
<keyword evidence="5" id="KW-0175">Coiled coil</keyword>
<dbReference type="InterPro" id="IPR046358">
    <property type="entry name" value="Flagellin_C"/>
</dbReference>
<dbReference type="EMBL" id="WMEX01000003">
    <property type="protein sequence ID" value="MYL26300.1"/>
    <property type="molecule type" value="Genomic_DNA"/>
</dbReference>
<evidence type="ECO:0000313" key="8">
    <source>
        <dbReference type="EMBL" id="MYL26299.1"/>
    </source>
</evidence>
<evidence type="ECO:0000313" key="9">
    <source>
        <dbReference type="EMBL" id="MYL26300.1"/>
    </source>
</evidence>
<evidence type="ECO:0000256" key="2">
    <source>
        <dbReference type="ARBA" id="ARBA00022525"/>
    </source>
</evidence>
<dbReference type="GO" id="GO:0005576">
    <property type="term" value="C:extracellular region"/>
    <property type="evidence" value="ECO:0007669"/>
    <property type="project" value="UniProtKB-SubCell"/>
</dbReference>
<dbReference type="InterPro" id="IPR001029">
    <property type="entry name" value="Flagellin_N"/>
</dbReference>
<dbReference type="Gene3D" id="1.20.1330.10">
    <property type="entry name" value="f41 fragment of flagellin, N-terminal domain"/>
    <property type="match status" value="1"/>
</dbReference>
<evidence type="ECO:0000313" key="10">
    <source>
        <dbReference type="Proteomes" id="UP000460751"/>
    </source>
</evidence>
<reference evidence="9 10" key="1">
    <citation type="submission" date="2019-11" db="EMBL/GenBank/DDBJ databases">
        <title>Genome sequences of 17 halophilic strains isolated from different environments.</title>
        <authorList>
            <person name="Furrow R.E."/>
        </authorList>
    </citation>
    <scope>NUCLEOTIDE SEQUENCE [LARGE SCALE GENOMIC DNA]</scope>
    <source>
        <strain evidence="9 10">22507_15_FS</strain>
    </source>
</reference>
<dbReference type="OrthoDB" id="9796789at2"/>
<dbReference type="PANTHER" id="PTHR42792">
    <property type="entry name" value="FLAGELLIN"/>
    <property type="match status" value="1"/>
</dbReference>
<evidence type="ECO:0000256" key="1">
    <source>
        <dbReference type="ARBA" id="ARBA00005709"/>
    </source>
</evidence>
<feature type="coiled-coil region" evidence="5">
    <location>
        <begin position="343"/>
        <end position="370"/>
    </location>
</feature>
<dbReference type="Pfam" id="PF00669">
    <property type="entry name" value="Flagellin_N"/>
    <property type="match status" value="1"/>
</dbReference>
<dbReference type="SUPFAM" id="SSF64518">
    <property type="entry name" value="Phase 1 flagellin"/>
    <property type="match status" value="1"/>
</dbReference>
<name>A0A9X4YE57_9GAMM</name>
<dbReference type="Proteomes" id="UP000460751">
    <property type="component" value="Unassembled WGS sequence"/>
</dbReference>
<evidence type="ECO:0000259" key="7">
    <source>
        <dbReference type="Pfam" id="PF00700"/>
    </source>
</evidence>
<organism evidence="9 10">
    <name type="scientific">Vreelandella halophila</name>
    <dbReference type="NCBI Taxonomy" id="86177"/>
    <lineage>
        <taxon>Bacteria</taxon>
        <taxon>Pseudomonadati</taxon>
        <taxon>Pseudomonadota</taxon>
        <taxon>Gammaproteobacteria</taxon>
        <taxon>Oceanospirillales</taxon>
        <taxon>Halomonadaceae</taxon>
        <taxon>Vreelandella</taxon>
    </lineage>
</organism>
<comment type="similarity">
    <text evidence="1 4">Belongs to the bacterial flagellin family.</text>
</comment>
<comment type="caution">
    <text evidence="9">The sequence shown here is derived from an EMBL/GenBank/DDBJ whole genome shotgun (WGS) entry which is preliminary data.</text>
</comment>
<gene>
    <name evidence="8" type="ORF">GLW01_05760</name>
    <name evidence="9" type="ORF">GLW01_05765</name>
</gene>
<dbReference type="EMBL" id="WMEX01000003">
    <property type="protein sequence ID" value="MYL26299.1"/>
    <property type="molecule type" value="Genomic_DNA"/>
</dbReference>
<dbReference type="GO" id="GO:0009288">
    <property type="term" value="C:bacterial-type flagellum"/>
    <property type="evidence" value="ECO:0007669"/>
    <property type="project" value="UniProtKB-SubCell"/>
</dbReference>
<dbReference type="AlphaFoldDB" id="A0A9X4YE57"/>